<dbReference type="GO" id="GO:0070987">
    <property type="term" value="P:error-free translesion synthesis"/>
    <property type="evidence" value="ECO:0007669"/>
    <property type="project" value="UniProtKB-ARBA"/>
</dbReference>
<dbReference type="GO" id="GO:0003887">
    <property type="term" value="F:DNA-directed DNA polymerase activity"/>
    <property type="evidence" value="ECO:0007669"/>
    <property type="project" value="TreeGrafter"/>
</dbReference>
<dbReference type="Pfam" id="PF00817">
    <property type="entry name" value="IMS"/>
    <property type="match status" value="1"/>
</dbReference>
<dbReference type="AlphaFoldDB" id="A0A319D8K3"/>
<dbReference type="InterPro" id="IPR043502">
    <property type="entry name" value="DNA/RNA_pol_sf"/>
</dbReference>
<organism evidence="2 3">
    <name type="scientific">Aspergillus uvarum CBS 121591</name>
    <dbReference type="NCBI Taxonomy" id="1448315"/>
    <lineage>
        <taxon>Eukaryota</taxon>
        <taxon>Fungi</taxon>
        <taxon>Dikarya</taxon>
        <taxon>Ascomycota</taxon>
        <taxon>Pezizomycotina</taxon>
        <taxon>Eurotiomycetes</taxon>
        <taxon>Eurotiomycetidae</taxon>
        <taxon>Eurotiales</taxon>
        <taxon>Aspergillaceae</taxon>
        <taxon>Aspergillus</taxon>
        <taxon>Aspergillus subgen. Circumdati</taxon>
    </lineage>
</organism>
<evidence type="ECO:0000313" key="3">
    <source>
        <dbReference type="Proteomes" id="UP000248340"/>
    </source>
</evidence>
<name>A0A319D8K3_9EURO</name>
<dbReference type="Pfam" id="PF11799">
    <property type="entry name" value="IMS_C"/>
    <property type="match status" value="1"/>
</dbReference>
<dbReference type="FunFam" id="3.40.1170.60:FF:000006">
    <property type="entry name" value="DNA polymerase iota"/>
    <property type="match status" value="1"/>
</dbReference>
<accession>A0A319D8K3</accession>
<dbReference type="PANTHER" id="PTHR46404">
    <property type="entry name" value="DNA POLYMERASE IOTA"/>
    <property type="match status" value="1"/>
</dbReference>
<dbReference type="VEuPathDB" id="FungiDB:BO82DRAFT_351887"/>
<dbReference type="InterPro" id="IPR036775">
    <property type="entry name" value="DNA_pol_Y-fam_lit_finger_sf"/>
</dbReference>
<dbReference type="PANTHER" id="PTHR46404:SF1">
    <property type="entry name" value="DNA POLYMERASE IOTA"/>
    <property type="match status" value="1"/>
</dbReference>
<reference evidence="2 3" key="1">
    <citation type="submission" date="2016-12" db="EMBL/GenBank/DDBJ databases">
        <title>The genomes of Aspergillus section Nigri reveals drivers in fungal speciation.</title>
        <authorList>
            <consortium name="DOE Joint Genome Institute"/>
            <person name="Vesth T.C."/>
            <person name="Nybo J."/>
            <person name="Theobald S."/>
            <person name="Brandl J."/>
            <person name="Frisvad J.C."/>
            <person name="Nielsen K.F."/>
            <person name="Lyhne E.K."/>
            <person name="Kogle M.E."/>
            <person name="Kuo A."/>
            <person name="Riley R."/>
            <person name="Clum A."/>
            <person name="Nolan M."/>
            <person name="Lipzen A."/>
            <person name="Salamov A."/>
            <person name="Henrissat B."/>
            <person name="Wiebenga A."/>
            <person name="De Vries R.P."/>
            <person name="Grigoriev I.V."/>
            <person name="Mortensen U.H."/>
            <person name="Andersen M.R."/>
            <person name="Baker S.E."/>
        </authorList>
    </citation>
    <scope>NUCLEOTIDE SEQUENCE [LARGE SCALE GENOMIC DNA]</scope>
    <source>
        <strain evidence="2 3">CBS 121591</strain>
    </source>
</reference>
<sequence>MATAPSRDDRRIILHFDYDCFYAAVFEVEQPVLKTLPLAVQQKQIVVTCNYEARRRGLRKLQLIREAKQVCPDVVIVLGEDLTRFRDASKRLFLYLRSFVWGDKVERLGFDEVFMDVTEMIDYNVGLLNRHDLENSFFHLDRQEPTVGFTYNATQEHGSTYPADLNLTSVDLSSNGAVSGLYTRLLVASHLAGFLRGQLEFHLGYTATVGISTSKLLAKLVGNTHKPNNQTTLLPPYDAKSGALGSNVVAFLDGHEIRKIPGLGSKLTRKITAYLTKAGAQARSAIPPGSAKESDEPKTVREVRLCSGMGPALLDRILGGPGAPRDIGARVWGLLYGVDPSPVIPAGDVPTQISIEDTYGRLDTLEEVRKQLVSLTASLLRRMRTDLTEQDLEVDAGPDQPVHSLEPVEKSSTRWLARPRTLRLSTRLRNSGTEGVRPAHRTSRSEPLPAYVFALDEAIDALAERLMHDSLVSMFRKLHPEKSGWDLQLMNVAVTNMVEGAGDRKQSSGRDIGKMFQTQRTGTNEFPHAQYADVPISETKKTIAGFRPEASPKTEAPRRNVVDHPVGDVAWEESDEEEGMLCIACEICGASIPHFAREAHVLYHAAPD</sequence>
<protein>
    <submittedName>
        <fullName evidence="2">DNA/RNA polymerase</fullName>
    </submittedName>
</protein>
<keyword evidence="3" id="KW-1185">Reference proteome</keyword>
<proteinExistence type="predicted"/>
<dbReference type="OrthoDB" id="447129at2759"/>
<dbReference type="SUPFAM" id="SSF56672">
    <property type="entry name" value="DNA/RNA polymerases"/>
    <property type="match status" value="1"/>
</dbReference>
<evidence type="ECO:0000259" key="1">
    <source>
        <dbReference type="PROSITE" id="PS50173"/>
    </source>
</evidence>
<gene>
    <name evidence="2" type="ORF">BO82DRAFT_351887</name>
</gene>
<dbReference type="Proteomes" id="UP000248340">
    <property type="component" value="Unassembled WGS sequence"/>
</dbReference>
<dbReference type="InterPro" id="IPR001126">
    <property type="entry name" value="UmuC"/>
</dbReference>
<dbReference type="GO" id="GO:0006281">
    <property type="term" value="P:DNA repair"/>
    <property type="evidence" value="ECO:0007669"/>
    <property type="project" value="InterPro"/>
</dbReference>
<feature type="domain" description="UmuC" evidence="1">
    <location>
        <begin position="13"/>
        <end position="264"/>
    </location>
</feature>
<dbReference type="InterPro" id="IPR043128">
    <property type="entry name" value="Rev_trsase/Diguanyl_cyclase"/>
</dbReference>
<evidence type="ECO:0000313" key="2">
    <source>
        <dbReference type="EMBL" id="PYH84308.1"/>
    </source>
</evidence>
<dbReference type="PROSITE" id="PS50173">
    <property type="entry name" value="UMUC"/>
    <property type="match status" value="1"/>
</dbReference>
<dbReference type="GO" id="GO:0003684">
    <property type="term" value="F:damaged DNA binding"/>
    <property type="evidence" value="ECO:0007669"/>
    <property type="project" value="InterPro"/>
</dbReference>
<dbReference type="InterPro" id="IPR017961">
    <property type="entry name" value="DNA_pol_Y-fam_little_finger"/>
</dbReference>
<dbReference type="Gene3D" id="3.30.1490.100">
    <property type="entry name" value="DNA polymerase, Y-family, little finger domain"/>
    <property type="match status" value="1"/>
</dbReference>
<dbReference type="Gene3D" id="3.30.70.270">
    <property type="match status" value="1"/>
</dbReference>
<dbReference type="EMBL" id="KZ821684">
    <property type="protein sequence ID" value="PYH84308.1"/>
    <property type="molecule type" value="Genomic_DNA"/>
</dbReference>
<dbReference type="RefSeq" id="XP_025494508.1">
    <property type="nucleotide sequence ID" value="XM_025634540.1"/>
</dbReference>
<dbReference type="STRING" id="1448315.A0A319D8K3"/>
<dbReference type="GeneID" id="37137281"/>
<dbReference type="Gene3D" id="3.40.1170.60">
    <property type="match status" value="1"/>
</dbReference>